<comment type="subunit">
    <text evidence="1">Self-associates. Interacts with SigE. Interacts with SpoIIR.</text>
</comment>
<dbReference type="EC" id="3.4.23.-" evidence="1"/>
<reference evidence="4 5" key="1">
    <citation type="submission" date="2016-10" db="EMBL/GenBank/DDBJ databases">
        <authorList>
            <person name="de Groot N.N."/>
        </authorList>
    </citation>
    <scope>NUCLEOTIDE SEQUENCE [LARGE SCALE GENOMIC DNA]</scope>
    <source>
        <strain evidence="5">P4B,CCM 7963,CECT 7998,DSM 25260,IBRC-M 10614,KCTC 13821</strain>
    </source>
</reference>
<dbReference type="PIRSF" id="PIRSF018571">
    <property type="entry name" value="SpoIIGA"/>
    <property type="match status" value="1"/>
</dbReference>
<feature type="transmembrane region" description="Helical" evidence="3">
    <location>
        <begin position="30"/>
        <end position="53"/>
    </location>
</feature>
<evidence type="ECO:0000313" key="4">
    <source>
        <dbReference type="EMBL" id="SDH91239.1"/>
    </source>
</evidence>
<keyword evidence="1" id="KW-1003">Cell membrane</keyword>
<evidence type="ECO:0000256" key="2">
    <source>
        <dbReference type="PIRSR" id="PIRSR018571-1"/>
    </source>
</evidence>
<evidence type="ECO:0000256" key="3">
    <source>
        <dbReference type="SAM" id="Phobius"/>
    </source>
</evidence>
<sequence length="301" mass="34537">MLFGLNVIIHLVLFTGTARLIKRKLSLKRLFIVSVIGSCSIFIVLTPFELWLVHPLGKVLLSIILVSAAFGFPSLFAFLQSLFMFYVMSFLAAGTITAIETMRFSLQHREGFLSEYAASMYSSFSIILIVFSVPVLWLTFKWTDNTTTARKMQWSKLATVTIKVENTTWKGEALIDTGNQLKDPVTRSPVMVMQISLLQKELPEEQFKQLQNMLHHKRIEDLEYVTWWEGRWRLVPYRTAGQNMQMMFALKPDLVTVQYEERQIDFDTILVGLESQSLSSNEDFQMIFPSDPLQASAHESA</sequence>
<keyword evidence="1" id="KW-0749">Sporulation</keyword>
<keyword evidence="1" id="KW-0064">Aspartyl protease</keyword>
<dbReference type="EMBL" id="FNDU01000003">
    <property type="protein sequence ID" value="SDH91239.1"/>
    <property type="molecule type" value="Genomic_DNA"/>
</dbReference>
<dbReference type="GO" id="GO:0004190">
    <property type="term" value="F:aspartic-type endopeptidase activity"/>
    <property type="evidence" value="ECO:0007669"/>
    <property type="project" value="UniProtKB-KW"/>
</dbReference>
<keyword evidence="3" id="KW-1133">Transmembrane helix</keyword>
<dbReference type="GO" id="GO:0006508">
    <property type="term" value="P:proteolysis"/>
    <property type="evidence" value="ECO:0007669"/>
    <property type="project" value="UniProtKB-KW"/>
</dbReference>
<organism evidence="4 5">
    <name type="scientific">Alteribacillus bidgolensis</name>
    <dbReference type="NCBI Taxonomy" id="930129"/>
    <lineage>
        <taxon>Bacteria</taxon>
        <taxon>Bacillati</taxon>
        <taxon>Bacillota</taxon>
        <taxon>Bacilli</taxon>
        <taxon>Bacillales</taxon>
        <taxon>Bacillaceae</taxon>
        <taxon>Alteribacillus</taxon>
    </lineage>
</organism>
<comment type="function">
    <text evidence="1">Probable aspartic protease that is responsible for the proteolytic cleavage of the RNA polymerase sigma E factor (SigE/spoIIGB) to yield the active peptide in the mother cell during sporulation. Responds to a signal from the forespore that is triggered by the extracellular signal protein SpoIIR.</text>
</comment>
<name>A0A1G8GA37_9BACI</name>
<proteinExistence type="inferred from homology"/>
<evidence type="ECO:0000313" key="5">
    <source>
        <dbReference type="Proteomes" id="UP000199017"/>
    </source>
</evidence>
<keyword evidence="1" id="KW-0378">Hydrolase</keyword>
<dbReference type="GO" id="GO:0030435">
    <property type="term" value="P:sporulation resulting in formation of a cellular spore"/>
    <property type="evidence" value="ECO:0007669"/>
    <property type="project" value="UniProtKB-KW"/>
</dbReference>
<comment type="similarity">
    <text evidence="1">Belongs to the peptidase U4 family.</text>
</comment>
<evidence type="ECO:0000256" key="1">
    <source>
        <dbReference type="PIRNR" id="PIRNR018571"/>
    </source>
</evidence>
<dbReference type="GO" id="GO:0005886">
    <property type="term" value="C:plasma membrane"/>
    <property type="evidence" value="ECO:0007669"/>
    <property type="project" value="UniProtKB-SubCell"/>
</dbReference>
<gene>
    <name evidence="4" type="ORF">SAMN05216352_103295</name>
</gene>
<dbReference type="STRING" id="930129.SAMN05216352_103295"/>
<feature type="transmembrane region" description="Helical" evidence="3">
    <location>
        <begin position="59"/>
        <end position="78"/>
    </location>
</feature>
<comment type="subcellular location">
    <subcellularLocation>
        <location evidence="1">Cell membrane</location>
    </subcellularLocation>
</comment>
<keyword evidence="3" id="KW-0812">Transmembrane</keyword>
<keyword evidence="1 3" id="KW-0472">Membrane</keyword>
<keyword evidence="5" id="KW-1185">Reference proteome</keyword>
<feature type="transmembrane region" description="Helical" evidence="3">
    <location>
        <begin position="118"/>
        <end position="140"/>
    </location>
</feature>
<dbReference type="Pfam" id="PF03419">
    <property type="entry name" value="Peptidase_U4"/>
    <property type="match status" value="1"/>
</dbReference>
<dbReference type="AlphaFoldDB" id="A0A1G8GA37"/>
<dbReference type="RefSeq" id="WP_170031637.1">
    <property type="nucleotide sequence ID" value="NZ_FNDU01000003.1"/>
</dbReference>
<protein>
    <recommendedName>
        <fullName evidence="1">Sporulation sigma-E factor-processing peptidase</fullName>
        <ecNumber evidence="1">3.4.23.-</ecNumber>
    </recommendedName>
    <alternativeName>
        <fullName evidence="1">Membrane-associated aspartic protease</fullName>
    </alternativeName>
    <alternativeName>
        <fullName evidence="1">Stage II sporulation protein GA</fullName>
    </alternativeName>
</protein>
<dbReference type="GO" id="GO:0030436">
    <property type="term" value="P:asexual sporulation"/>
    <property type="evidence" value="ECO:0007669"/>
    <property type="project" value="InterPro"/>
</dbReference>
<dbReference type="Proteomes" id="UP000199017">
    <property type="component" value="Unassembled WGS sequence"/>
</dbReference>
<keyword evidence="1" id="KW-0645">Protease</keyword>
<feature type="active site" evidence="2">
    <location>
        <position position="176"/>
    </location>
</feature>
<dbReference type="InterPro" id="IPR005081">
    <property type="entry name" value="SpoIIGA"/>
</dbReference>
<accession>A0A1G8GA37</accession>